<organism evidence="2 3">
    <name type="scientific">Methyloceanibacter caenitepidi</name>
    <dbReference type="NCBI Taxonomy" id="1384459"/>
    <lineage>
        <taxon>Bacteria</taxon>
        <taxon>Pseudomonadati</taxon>
        <taxon>Pseudomonadota</taxon>
        <taxon>Alphaproteobacteria</taxon>
        <taxon>Hyphomicrobiales</taxon>
        <taxon>Hyphomicrobiaceae</taxon>
        <taxon>Methyloceanibacter</taxon>
    </lineage>
</organism>
<dbReference type="AlphaFoldDB" id="A0A0A8K7S2"/>
<dbReference type="EMBL" id="AP014648">
    <property type="protein sequence ID" value="BAQ18592.1"/>
    <property type="molecule type" value="Genomic_DNA"/>
</dbReference>
<feature type="signal peptide" evidence="1">
    <location>
        <begin position="1"/>
        <end position="38"/>
    </location>
</feature>
<proteinExistence type="predicted"/>
<evidence type="ECO:0000313" key="3">
    <source>
        <dbReference type="Proteomes" id="UP000031643"/>
    </source>
</evidence>
<keyword evidence="1" id="KW-0732">Signal</keyword>
<dbReference type="HOGENOM" id="CLU_133199_0_0_5"/>
<gene>
    <name evidence="2" type="ORF">GL4_3161</name>
</gene>
<protein>
    <recommendedName>
        <fullName evidence="4">Tat pathway signal sequence domain protein</fullName>
    </recommendedName>
</protein>
<feature type="chain" id="PRO_5002038976" description="Tat pathway signal sequence domain protein" evidence="1">
    <location>
        <begin position="39"/>
        <end position="171"/>
    </location>
</feature>
<evidence type="ECO:0000256" key="1">
    <source>
        <dbReference type="SAM" id="SignalP"/>
    </source>
</evidence>
<accession>A0A0A8K7S2</accession>
<dbReference type="KEGG" id="mcg:GL4_3161"/>
<dbReference type="STRING" id="1384459.GL4_3161"/>
<sequence>MLFLTRDNRHAATCTRQILVAVLALAAALLIRPAIATAEEDAVAAAEEATSADTKQASVAIELNKLEPKGSDCRAYFVIDNKSDKAYETLKLDFILFRPDGIIDQRFAVELAPLKAKKRTVKLFDVASTSCDDVGSFLINDVMECKAGSQDVADCLGDLALSSRTDNALNK</sequence>
<name>A0A0A8K7S2_9HYPH</name>
<keyword evidence="3" id="KW-1185">Reference proteome</keyword>
<dbReference type="RefSeq" id="WP_244462637.1">
    <property type="nucleotide sequence ID" value="NZ_AP014648.1"/>
</dbReference>
<reference evidence="2 3" key="1">
    <citation type="submission" date="2014-09" db="EMBL/GenBank/DDBJ databases">
        <title>Genome sequencing of Methyloceanibacter caenitepidi Gela4.</title>
        <authorList>
            <person name="Takeuchi M."/>
            <person name="Susumu S."/>
            <person name="Kamagata Y."/>
            <person name="Oshima K."/>
            <person name="Hattori M."/>
            <person name="Iwasaki W."/>
        </authorList>
    </citation>
    <scope>NUCLEOTIDE SEQUENCE [LARGE SCALE GENOMIC DNA]</scope>
    <source>
        <strain evidence="2 3">Gela4</strain>
    </source>
</reference>
<dbReference type="Proteomes" id="UP000031643">
    <property type="component" value="Chromosome"/>
</dbReference>
<evidence type="ECO:0008006" key="4">
    <source>
        <dbReference type="Google" id="ProtNLM"/>
    </source>
</evidence>
<evidence type="ECO:0000313" key="2">
    <source>
        <dbReference type="EMBL" id="BAQ18592.1"/>
    </source>
</evidence>